<dbReference type="GO" id="GO:0070382">
    <property type="term" value="C:exocytic vesicle"/>
    <property type="evidence" value="ECO:0007669"/>
    <property type="project" value="TreeGrafter"/>
</dbReference>
<dbReference type="Gene3D" id="2.60.40.150">
    <property type="entry name" value="C2 domain"/>
    <property type="match status" value="1"/>
</dbReference>
<dbReference type="OMA" id="FLLELCY"/>
<dbReference type="STRING" id="28743.ENSCVAP00000006357"/>
<dbReference type="GO" id="GO:0005886">
    <property type="term" value="C:plasma membrane"/>
    <property type="evidence" value="ECO:0007669"/>
    <property type="project" value="TreeGrafter"/>
</dbReference>
<sequence length="92" mass="10611">LCRVMVLFLLSQLSGSVMTMYSGDFVEVQGTIQFSINYVQRLREFHIFVAECRDLAAVDPKRNRSDPSVQNFLLLIIFLLELCYNMNSTNNL</sequence>
<evidence type="ECO:0000313" key="3">
    <source>
        <dbReference type="Proteomes" id="UP000265020"/>
    </source>
</evidence>
<accession>A0A3Q2CM33</accession>
<dbReference type="SUPFAM" id="SSF49562">
    <property type="entry name" value="C2 domain (Calcium/lipid-binding domain, CaLB)"/>
    <property type="match status" value="1"/>
</dbReference>
<keyword evidence="3" id="KW-1185">Reference proteome</keyword>
<dbReference type="Proteomes" id="UP000265020">
    <property type="component" value="Unassembled WGS sequence"/>
</dbReference>
<dbReference type="InterPro" id="IPR035892">
    <property type="entry name" value="C2_domain_sf"/>
</dbReference>
<feature type="chain" id="PRO_5018609258" evidence="1">
    <location>
        <begin position="20"/>
        <end position="92"/>
    </location>
</feature>
<feature type="signal peptide" evidence="1">
    <location>
        <begin position="1"/>
        <end position="19"/>
    </location>
</feature>
<protein>
    <submittedName>
        <fullName evidence="2">Uncharacterized protein</fullName>
    </submittedName>
</protein>
<dbReference type="PANTHER" id="PTHR45716">
    <property type="entry name" value="BITESIZE, ISOFORM I"/>
    <property type="match status" value="1"/>
</dbReference>
<dbReference type="AlphaFoldDB" id="A0A3Q2CM33"/>
<dbReference type="GO" id="GO:0006887">
    <property type="term" value="P:exocytosis"/>
    <property type="evidence" value="ECO:0007669"/>
    <property type="project" value="TreeGrafter"/>
</dbReference>
<reference evidence="2" key="2">
    <citation type="submission" date="2025-09" db="UniProtKB">
        <authorList>
            <consortium name="Ensembl"/>
        </authorList>
    </citation>
    <scope>IDENTIFICATION</scope>
</reference>
<dbReference type="GO" id="GO:0042043">
    <property type="term" value="F:neurexin family protein binding"/>
    <property type="evidence" value="ECO:0007669"/>
    <property type="project" value="TreeGrafter"/>
</dbReference>
<name>A0A3Q2CM33_CYPVA</name>
<dbReference type="PANTHER" id="PTHR45716:SF5">
    <property type="entry name" value="SYNAPTOTAGMIN-LIKE PROTEIN 2"/>
    <property type="match status" value="1"/>
</dbReference>
<evidence type="ECO:0000256" key="1">
    <source>
        <dbReference type="SAM" id="SignalP"/>
    </source>
</evidence>
<organism evidence="2 3">
    <name type="scientific">Cyprinodon variegatus</name>
    <name type="common">Sheepshead minnow</name>
    <dbReference type="NCBI Taxonomy" id="28743"/>
    <lineage>
        <taxon>Eukaryota</taxon>
        <taxon>Metazoa</taxon>
        <taxon>Chordata</taxon>
        <taxon>Craniata</taxon>
        <taxon>Vertebrata</taxon>
        <taxon>Euteleostomi</taxon>
        <taxon>Actinopterygii</taxon>
        <taxon>Neopterygii</taxon>
        <taxon>Teleostei</taxon>
        <taxon>Neoteleostei</taxon>
        <taxon>Acanthomorphata</taxon>
        <taxon>Ovalentaria</taxon>
        <taxon>Atherinomorphae</taxon>
        <taxon>Cyprinodontiformes</taxon>
        <taxon>Cyprinodontidae</taxon>
        <taxon>Cyprinodon</taxon>
    </lineage>
</organism>
<keyword evidence="1" id="KW-0732">Signal</keyword>
<evidence type="ECO:0000313" key="2">
    <source>
        <dbReference type="Ensembl" id="ENSCVAP00000006357.1"/>
    </source>
</evidence>
<dbReference type="GeneTree" id="ENSGT00940000166822"/>
<proteinExistence type="predicted"/>
<dbReference type="Ensembl" id="ENSCVAT00000005126.1">
    <property type="protein sequence ID" value="ENSCVAP00000006357.1"/>
    <property type="gene ID" value="ENSCVAG00000007893.1"/>
</dbReference>
<reference evidence="2" key="1">
    <citation type="submission" date="2025-08" db="UniProtKB">
        <authorList>
            <consortium name="Ensembl"/>
        </authorList>
    </citation>
    <scope>IDENTIFICATION</scope>
</reference>